<dbReference type="Pfam" id="PF05618">
    <property type="entry name" value="Zn_protease"/>
    <property type="match status" value="1"/>
</dbReference>
<accession>A0A6L9MXA5</accession>
<evidence type="ECO:0000313" key="2">
    <source>
        <dbReference type="EMBL" id="NDW22786.1"/>
    </source>
</evidence>
<dbReference type="Gene3D" id="2.40.70.10">
    <property type="entry name" value="Acid Proteases"/>
    <property type="match status" value="1"/>
</dbReference>
<organism evidence="2 3">
    <name type="scientific">Alteromonas hispanica</name>
    <dbReference type="NCBI Taxonomy" id="315421"/>
    <lineage>
        <taxon>Bacteria</taxon>
        <taxon>Pseudomonadati</taxon>
        <taxon>Pseudomonadota</taxon>
        <taxon>Gammaproteobacteria</taxon>
        <taxon>Alteromonadales</taxon>
        <taxon>Alteromonadaceae</taxon>
        <taxon>Alteromonas/Salinimonas group</taxon>
        <taxon>Alteromonas</taxon>
    </lineage>
</organism>
<dbReference type="InterPro" id="IPR021109">
    <property type="entry name" value="Peptidase_aspartic_dom_sf"/>
</dbReference>
<evidence type="ECO:0000313" key="3">
    <source>
        <dbReference type="Proteomes" id="UP000478837"/>
    </source>
</evidence>
<sequence>MKNKKLIGAVEVCDLPQLAISELNVRVDTGAATSSLHVDNIEEFTRDETLWIRFDIHPDIYNVDTVVRREAEVFGKKKVKSSTATREKRYVILTDIIMDGFQWRIQLTLTDRSEMTYSMLLGREGMSGHFIVDPEYDYLLTGKD</sequence>
<dbReference type="Proteomes" id="UP000478837">
    <property type="component" value="Unassembled WGS sequence"/>
</dbReference>
<dbReference type="PANTHER" id="PTHR38037">
    <property type="entry name" value="ZN_PROTEASE DOMAIN-CONTAINING PROTEIN"/>
    <property type="match status" value="1"/>
</dbReference>
<dbReference type="EMBL" id="JAAAWP010000010">
    <property type="protein sequence ID" value="NDW22786.1"/>
    <property type="molecule type" value="Genomic_DNA"/>
</dbReference>
<dbReference type="RefSeq" id="WP_163112506.1">
    <property type="nucleotide sequence ID" value="NZ_JAAAWP010000010.1"/>
</dbReference>
<feature type="domain" description="Retropepsin-like aspartic endopeptidase" evidence="1">
    <location>
        <begin position="7"/>
        <end position="139"/>
    </location>
</feature>
<dbReference type="AlphaFoldDB" id="A0A6L9MXA5"/>
<evidence type="ECO:0000259" key="1">
    <source>
        <dbReference type="Pfam" id="PF05618"/>
    </source>
</evidence>
<dbReference type="InterPro" id="IPR008503">
    <property type="entry name" value="Asp_endopeptidase"/>
</dbReference>
<gene>
    <name evidence="2" type="ORF">GTW09_14750</name>
</gene>
<keyword evidence="3" id="KW-1185">Reference proteome</keyword>
<dbReference type="SUPFAM" id="SSF50630">
    <property type="entry name" value="Acid proteases"/>
    <property type="match status" value="1"/>
</dbReference>
<protein>
    <submittedName>
        <fullName evidence="2">ATP-dependent zinc protease</fullName>
    </submittedName>
</protein>
<reference evidence="2 3" key="1">
    <citation type="submission" date="2020-01" db="EMBL/GenBank/DDBJ databases">
        <title>Genomes of bacteria type strains.</title>
        <authorList>
            <person name="Chen J."/>
            <person name="Zhu S."/>
            <person name="Yang J."/>
        </authorList>
    </citation>
    <scope>NUCLEOTIDE SEQUENCE [LARGE SCALE GENOMIC DNA]</scope>
    <source>
        <strain evidence="2 3">LMG 22958</strain>
    </source>
</reference>
<keyword evidence="2" id="KW-0378">Hydrolase</keyword>
<name>A0A6L9MXA5_9ALTE</name>
<comment type="caution">
    <text evidence="2">The sequence shown here is derived from an EMBL/GenBank/DDBJ whole genome shotgun (WGS) entry which is preliminary data.</text>
</comment>
<keyword evidence="2" id="KW-0645">Protease</keyword>
<dbReference type="GO" id="GO:0008233">
    <property type="term" value="F:peptidase activity"/>
    <property type="evidence" value="ECO:0007669"/>
    <property type="project" value="UniProtKB-KW"/>
</dbReference>
<dbReference type="GO" id="GO:0006508">
    <property type="term" value="P:proteolysis"/>
    <property type="evidence" value="ECO:0007669"/>
    <property type="project" value="UniProtKB-KW"/>
</dbReference>
<dbReference type="PANTHER" id="PTHR38037:SF2">
    <property type="entry name" value="ATP-DEPENDENT ZINC PROTEASE DOMAIN-CONTAINING PROTEIN-RELATED"/>
    <property type="match status" value="1"/>
</dbReference>
<proteinExistence type="predicted"/>